<reference evidence="4" key="1">
    <citation type="journal article" date="2017" name="bioRxiv">
        <title>Comparative analysis of the genomes of Stylophora pistillata and Acropora digitifera provides evidence for extensive differences between species of corals.</title>
        <authorList>
            <person name="Voolstra C.R."/>
            <person name="Li Y."/>
            <person name="Liew Y.J."/>
            <person name="Baumgarten S."/>
            <person name="Zoccola D."/>
            <person name="Flot J.-F."/>
            <person name="Tambutte S."/>
            <person name="Allemand D."/>
            <person name="Aranda M."/>
        </authorList>
    </citation>
    <scope>NUCLEOTIDE SEQUENCE [LARGE SCALE GENOMIC DNA]</scope>
</reference>
<feature type="region of interest" description="Disordered" evidence="2">
    <location>
        <begin position="1"/>
        <end position="24"/>
    </location>
</feature>
<keyword evidence="1" id="KW-0732">Signal</keyword>
<evidence type="ECO:0000313" key="4">
    <source>
        <dbReference type="Proteomes" id="UP000225706"/>
    </source>
</evidence>
<organism evidence="3 4">
    <name type="scientific">Stylophora pistillata</name>
    <name type="common">Smooth cauliflower coral</name>
    <dbReference type="NCBI Taxonomy" id="50429"/>
    <lineage>
        <taxon>Eukaryota</taxon>
        <taxon>Metazoa</taxon>
        <taxon>Cnidaria</taxon>
        <taxon>Anthozoa</taxon>
        <taxon>Hexacorallia</taxon>
        <taxon>Scleractinia</taxon>
        <taxon>Astrocoeniina</taxon>
        <taxon>Pocilloporidae</taxon>
        <taxon>Stylophora</taxon>
    </lineage>
</organism>
<keyword evidence="4" id="KW-1185">Reference proteome</keyword>
<accession>A0A2B4RNS7</accession>
<dbReference type="Gene3D" id="2.70.220.10">
    <property type="entry name" value="Ganglioside GM2 activator"/>
    <property type="match status" value="1"/>
</dbReference>
<dbReference type="Proteomes" id="UP000225706">
    <property type="component" value="Unassembled WGS sequence"/>
</dbReference>
<feature type="compositionally biased region" description="Basic and acidic residues" evidence="2">
    <location>
        <begin position="1"/>
        <end position="11"/>
    </location>
</feature>
<evidence type="ECO:0000313" key="3">
    <source>
        <dbReference type="EMBL" id="PFX20084.1"/>
    </source>
</evidence>
<sequence length="214" mass="23330">MAAPGERKLKGEGGTPRNLGWGFQPNSPSPYHTLEENMVYFPQPFSNLASGSSVYLVLFCGAQEKERDKLNQTSSNGGPVRILKGDVKLINNQQKVMVRGRVKIDRKLGNLPFRYEVTIKKNGKNLGCSISACNGRLTCSVIKKNLNKNGIICTSKSLNRGSATIKSSPNRSVPGLQTMLGRLGKGKYTITAKLRALKGNKVYGCVQLTTNKRG</sequence>
<dbReference type="InterPro" id="IPR036846">
    <property type="entry name" value="GM2-AP_sf"/>
</dbReference>
<dbReference type="AlphaFoldDB" id="A0A2B4RNS7"/>
<comment type="caution">
    <text evidence="3">The sequence shown here is derived from an EMBL/GenBank/DDBJ whole genome shotgun (WGS) entry which is preliminary data.</text>
</comment>
<name>A0A2B4RNS7_STYPI</name>
<evidence type="ECO:0000256" key="2">
    <source>
        <dbReference type="SAM" id="MobiDB-lite"/>
    </source>
</evidence>
<dbReference type="EMBL" id="LSMT01000331">
    <property type="protein sequence ID" value="PFX20084.1"/>
    <property type="molecule type" value="Genomic_DNA"/>
</dbReference>
<proteinExistence type="predicted"/>
<gene>
    <name evidence="3" type="ORF">AWC38_SpisGene15478</name>
</gene>
<protein>
    <submittedName>
        <fullName evidence="3">Uncharacterized protein</fullName>
    </submittedName>
</protein>
<evidence type="ECO:0000256" key="1">
    <source>
        <dbReference type="ARBA" id="ARBA00022729"/>
    </source>
</evidence>